<proteinExistence type="predicted"/>
<feature type="region of interest" description="Disordered" evidence="2">
    <location>
        <begin position="295"/>
        <end position="323"/>
    </location>
</feature>
<sequence>MVFEDPGNNTPYGPWVRAPVLTRTPTRTHKPLSLSNSRDRDMPKPARGRDIFGNFDLSKGSNRSPLTQQHGGERNEYVLQNPPEQTATLPLDPDTQLHPKHPGSPRLSPNLITQPPQQGKVARTESAPMILDDVLVSIPIQFVAQSCLRVSSSEVGIGSLPVAAAVRNRTKCGLEETEKLFQFEAMWSRTPDHEVVIWKFWIGGDNSFFGKRIWQRLQAVVGDFATRIRHALAMKNKKELEEFLAVRKPYGSDGVKFSSYEKKSDGKNLAKKKNIHMDTQGKAIKSVNSKLTISKSSSSSTKSVGVTTRSMSKKLKESSQTSPLAEYIEKNLHLPSYAGESDANKSPPSSPRSVSSYSVAPVMVTNTTTREEQLASLTRAIEGLTKHVQEQDAQIARLINKADNVDARHVMGKQVEAHDEVEASTKQHYTERDKYAKELQISSDGLIPVDQLKEFIEGTIKSKIEGSSKSSLTYSKPYTPRIDSLKMPMGYQPPKFQQLDGKGNPKQHVAHFVETCNNAGTYGDHLVKQFVRSLKGNAFDWYTYLEAGSIDGWEQLEQEFLNRFYSTRRTVSMVELTNSRQWKEEPVIDYINRWRNLSLNCKDRLSEASAIEMCIQGMHWGLRYILQGILPRSLEELTTGAHDMELSMMASGVEGPPVQEFRRNKEKQEVKKGGKPFSKAPSK</sequence>
<dbReference type="PANTHER" id="PTHR33437:SF2">
    <property type="entry name" value="OS06G0361200 PROTEIN"/>
    <property type="match status" value="1"/>
</dbReference>
<gene>
    <name evidence="4" type="ORF">Sango_2716000</name>
</gene>
<dbReference type="Pfam" id="PF03732">
    <property type="entry name" value="Retrotrans_gag"/>
    <property type="match status" value="1"/>
</dbReference>
<keyword evidence="5" id="KW-1185">Reference proteome</keyword>
<feature type="region of interest" description="Disordered" evidence="2">
    <location>
        <begin position="654"/>
        <end position="683"/>
    </location>
</feature>
<evidence type="ECO:0000313" key="4">
    <source>
        <dbReference type="EMBL" id="KAK4385920.1"/>
    </source>
</evidence>
<feature type="region of interest" description="Disordered" evidence="2">
    <location>
        <begin position="337"/>
        <end position="357"/>
    </location>
</feature>
<feature type="compositionally biased region" description="Polar residues" evidence="2">
    <location>
        <begin position="59"/>
        <end position="70"/>
    </location>
</feature>
<evidence type="ECO:0000313" key="5">
    <source>
        <dbReference type="Proteomes" id="UP001289374"/>
    </source>
</evidence>
<dbReference type="AlphaFoldDB" id="A0AAE1W328"/>
<dbReference type="EMBL" id="JACGWL010000016">
    <property type="protein sequence ID" value="KAK4385920.1"/>
    <property type="molecule type" value="Genomic_DNA"/>
</dbReference>
<dbReference type="Proteomes" id="UP001289374">
    <property type="component" value="Unassembled WGS sequence"/>
</dbReference>
<feature type="compositionally biased region" description="Basic and acidic residues" evidence="2">
    <location>
        <begin position="37"/>
        <end position="50"/>
    </location>
</feature>
<evidence type="ECO:0000256" key="2">
    <source>
        <dbReference type="SAM" id="MobiDB-lite"/>
    </source>
</evidence>
<evidence type="ECO:0000259" key="3">
    <source>
        <dbReference type="Pfam" id="PF03732"/>
    </source>
</evidence>
<name>A0AAE1W328_9LAMI</name>
<feature type="region of interest" description="Disordered" evidence="2">
    <location>
        <begin position="1"/>
        <end position="70"/>
    </location>
</feature>
<keyword evidence="1" id="KW-0175">Coiled coil</keyword>
<accession>A0AAE1W328</accession>
<feature type="region of interest" description="Disordered" evidence="2">
    <location>
        <begin position="84"/>
        <end position="120"/>
    </location>
</feature>
<reference evidence="4" key="1">
    <citation type="submission" date="2020-06" db="EMBL/GenBank/DDBJ databases">
        <authorList>
            <person name="Li T."/>
            <person name="Hu X."/>
            <person name="Zhang T."/>
            <person name="Song X."/>
            <person name="Zhang H."/>
            <person name="Dai N."/>
            <person name="Sheng W."/>
            <person name="Hou X."/>
            <person name="Wei L."/>
        </authorList>
    </citation>
    <scope>NUCLEOTIDE SEQUENCE</scope>
    <source>
        <strain evidence="4">K16</strain>
        <tissue evidence="4">Leaf</tissue>
    </source>
</reference>
<comment type="caution">
    <text evidence="4">The sequence shown here is derived from an EMBL/GenBank/DDBJ whole genome shotgun (WGS) entry which is preliminary data.</text>
</comment>
<feature type="compositionally biased region" description="Basic and acidic residues" evidence="2">
    <location>
        <begin position="660"/>
        <end position="672"/>
    </location>
</feature>
<evidence type="ECO:0000256" key="1">
    <source>
        <dbReference type="SAM" id="Coils"/>
    </source>
</evidence>
<protein>
    <recommendedName>
        <fullName evidence="3">Retrotransposon gag domain-containing protein</fullName>
    </recommendedName>
</protein>
<dbReference type="PANTHER" id="PTHR33437">
    <property type="entry name" value="OS06G0361200 PROTEIN"/>
    <property type="match status" value="1"/>
</dbReference>
<feature type="compositionally biased region" description="Low complexity" evidence="2">
    <location>
        <begin position="295"/>
        <end position="310"/>
    </location>
</feature>
<feature type="coiled-coil region" evidence="1">
    <location>
        <begin position="374"/>
        <end position="408"/>
    </location>
</feature>
<feature type="domain" description="Retrotransposon gag" evidence="3">
    <location>
        <begin position="530"/>
        <end position="619"/>
    </location>
</feature>
<reference evidence="4" key="2">
    <citation type="journal article" date="2024" name="Plant">
        <title>Genomic evolution and insights into agronomic trait innovations of Sesamum species.</title>
        <authorList>
            <person name="Miao H."/>
            <person name="Wang L."/>
            <person name="Qu L."/>
            <person name="Liu H."/>
            <person name="Sun Y."/>
            <person name="Le M."/>
            <person name="Wang Q."/>
            <person name="Wei S."/>
            <person name="Zheng Y."/>
            <person name="Lin W."/>
            <person name="Duan Y."/>
            <person name="Cao H."/>
            <person name="Xiong S."/>
            <person name="Wang X."/>
            <person name="Wei L."/>
            <person name="Li C."/>
            <person name="Ma Q."/>
            <person name="Ju M."/>
            <person name="Zhao R."/>
            <person name="Li G."/>
            <person name="Mu C."/>
            <person name="Tian Q."/>
            <person name="Mei H."/>
            <person name="Zhang T."/>
            <person name="Gao T."/>
            <person name="Zhang H."/>
        </authorList>
    </citation>
    <scope>NUCLEOTIDE SEQUENCE</scope>
    <source>
        <strain evidence="4">K16</strain>
    </source>
</reference>
<organism evidence="4 5">
    <name type="scientific">Sesamum angolense</name>
    <dbReference type="NCBI Taxonomy" id="2727404"/>
    <lineage>
        <taxon>Eukaryota</taxon>
        <taxon>Viridiplantae</taxon>
        <taxon>Streptophyta</taxon>
        <taxon>Embryophyta</taxon>
        <taxon>Tracheophyta</taxon>
        <taxon>Spermatophyta</taxon>
        <taxon>Magnoliopsida</taxon>
        <taxon>eudicotyledons</taxon>
        <taxon>Gunneridae</taxon>
        <taxon>Pentapetalae</taxon>
        <taxon>asterids</taxon>
        <taxon>lamiids</taxon>
        <taxon>Lamiales</taxon>
        <taxon>Pedaliaceae</taxon>
        <taxon>Sesamum</taxon>
    </lineage>
</organism>
<dbReference type="InterPro" id="IPR005162">
    <property type="entry name" value="Retrotrans_gag_dom"/>
</dbReference>